<organism evidence="1 2">
    <name type="scientific">Aspergillus luchuensis (strain CBS 106.47)</name>
    <dbReference type="NCBI Taxonomy" id="1137211"/>
    <lineage>
        <taxon>Eukaryota</taxon>
        <taxon>Fungi</taxon>
        <taxon>Dikarya</taxon>
        <taxon>Ascomycota</taxon>
        <taxon>Pezizomycotina</taxon>
        <taxon>Eurotiomycetes</taxon>
        <taxon>Eurotiomycetidae</taxon>
        <taxon>Eurotiales</taxon>
        <taxon>Aspergillaceae</taxon>
        <taxon>Aspergillus</taxon>
        <taxon>Aspergillus subgen. Circumdati</taxon>
    </lineage>
</organism>
<dbReference type="EMBL" id="KV878236">
    <property type="protein sequence ID" value="OJZ92926.1"/>
    <property type="molecule type" value="Genomic_DNA"/>
</dbReference>
<accession>A0A1M3U1P0</accession>
<proteinExistence type="predicted"/>
<evidence type="ECO:0000313" key="2">
    <source>
        <dbReference type="Proteomes" id="UP000184063"/>
    </source>
</evidence>
<name>A0A1M3U1P0_ASPLC</name>
<sequence length="70" mass="8201">MFLIPQKFSQRGTSLTVLPLARTLSPIRCPGNAPLLPWMLTSRTPRVRKLYRTYILDEVLQQCLKKFLQR</sequence>
<gene>
    <name evidence="1" type="ORF">ASPFODRAFT_40420</name>
</gene>
<protein>
    <submittedName>
        <fullName evidence="1">Uncharacterized protein</fullName>
    </submittedName>
</protein>
<reference evidence="2" key="1">
    <citation type="journal article" date="2017" name="Genome Biol.">
        <title>Comparative genomics reveals high biological diversity and specific adaptations in the industrially and medically important fungal genus Aspergillus.</title>
        <authorList>
            <person name="de Vries R.P."/>
            <person name="Riley R."/>
            <person name="Wiebenga A."/>
            <person name="Aguilar-Osorio G."/>
            <person name="Amillis S."/>
            <person name="Uchima C.A."/>
            <person name="Anderluh G."/>
            <person name="Asadollahi M."/>
            <person name="Askin M."/>
            <person name="Barry K."/>
            <person name="Battaglia E."/>
            <person name="Bayram O."/>
            <person name="Benocci T."/>
            <person name="Braus-Stromeyer S.A."/>
            <person name="Caldana C."/>
            <person name="Canovas D."/>
            <person name="Cerqueira G.C."/>
            <person name="Chen F."/>
            <person name="Chen W."/>
            <person name="Choi C."/>
            <person name="Clum A."/>
            <person name="Dos Santos R.A."/>
            <person name="Damasio A.R."/>
            <person name="Diallinas G."/>
            <person name="Emri T."/>
            <person name="Fekete E."/>
            <person name="Flipphi M."/>
            <person name="Freyberg S."/>
            <person name="Gallo A."/>
            <person name="Gournas C."/>
            <person name="Habgood R."/>
            <person name="Hainaut M."/>
            <person name="Harispe M.L."/>
            <person name="Henrissat B."/>
            <person name="Hilden K.S."/>
            <person name="Hope R."/>
            <person name="Hossain A."/>
            <person name="Karabika E."/>
            <person name="Karaffa L."/>
            <person name="Karanyi Z."/>
            <person name="Krasevec N."/>
            <person name="Kuo A."/>
            <person name="Kusch H."/>
            <person name="LaButti K."/>
            <person name="Lagendijk E.L."/>
            <person name="Lapidus A."/>
            <person name="Levasseur A."/>
            <person name="Lindquist E."/>
            <person name="Lipzen A."/>
            <person name="Logrieco A.F."/>
            <person name="MacCabe A."/>
            <person name="Maekelae M.R."/>
            <person name="Malavazi I."/>
            <person name="Melin P."/>
            <person name="Meyer V."/>
            <person name="Mielnichuk N."/>
            <person name="Miskei M."/>
            <person name="Molnar A.P."/>
            <person name="Mule G."/>
            <person name="Ngan C.Y."/>
            <person name="Orejas M."/>
            <person name="Orosz E."/>
            <person name="Ouedraogo J.P."/>
            <person name="Overkamp K.M."/>
            <person name="Park H.-S."/>
            <person name="Perrone G."/>
            <person name="Piumi F."/>
            <person name="Punt P.J."/>
            <person name="Ram A.F."/>
            <person name="Ramon A."/>
            <person name="Rauscher S."/>
            <person name="Record E."/>
            <person name="Riano-Pachon D.M."/>
            <person name="Robert V."/>
            <person name="Roehrig J."/>
            <person name="Ruller R."/>
            <person name="Salamov A."/>
            <person name="Salih N.S."/>
            <person name="Samson R.A."/>
            <person name="Sandor E."/>
            <person name="Sanguinetti M."/>
            <person name="Schuetze T."/>
            <person name="Sepcic K."/>
            <person name="Shelest E."/>
            <person name="Sherlock G."/>
            <person name="Sophianopoulou V."/>
            <person name="Squina F.M."/>
            <person name="Sun H."/>
            <person name="Susca A."/>
            <person name="Todd R.B."/>
            <person name="Tsang A."/>
            <person name="Unkles S.E."/>
            <person name="van de Wiele N."/>
            <person name="van Rossen-Uffink D."/>
            <person name="Oliveira J.V."/>
            <person name="Vesth T.C."/>
            <person name="Visser J."/>
            <person name="Yu J.-H."/>
            <person name="Zhou M."/>
            <person name="Andersen M.R."/>
            <person name="Archer D.B."/>
            <person name="Baker S.E."/>
            <person name="Benoit I."/>
            <person name="Brakhage A.A."/>
            <person name="Braus G.H."/>
            <person name="Fischer R."/>
            <person name="Frisvad J.C."/>
            <person name="Goldman G.H."/>
            <person name="Houbraken J."/>
            <person name="Oakley B."/>
            <person name="Pocsi I."/>
            <person name="Scazzocchio C."/>
            <person name="Seiboth B."/>
            <person name="vanKuyk P.A."/>
            <person name="Wortman J."/>
            <person name="Dyer P.S."/>
            <person name="Grigoriev I.V."/>
        </authorList>
    </citation>
    <scope>NUCLEOTIDE SEQUENCE [LARGE SCALE GENOMIC DNA]</scope>
    <source>
        <strain evidence="2">CBS 106.47</strain>
    </source>
</reference>
<dbReference type="AlphaFoldDB" id="A0A1M3U1P0"/>
<dbReference type="VEuPathDB" id="FungiDB:ASPFODRAFT_40420"/>
<evidence type="ECO:0000313" key="1">
    <source>
        <dbReference type="EMBL" id="OJZ92926.1"/>
    </source>
</evidence>
<dbReference type="Proteomes" id="UP000184063">
    <property type="component" value="Unassembled WGS sequence"/>
</dbReference>